<evidence type="ECO:0000256" key="2">
    <source>
        <dbReference type="SAM" id="MobiDB-lite"/>
    </source>
</evidence>
<feature type="region of interest" description="Disordered" evidence="2">
    <location>
        <begin position="521"/>
        <end position="552"/>
    </location>
</feature>
<dbReference type="EMBL" id="KN716205">
    <property type="protein sequence ID" value="KJH50442.1"/>
    <property type="molecule type" value="Genomic_DNA"/>
</dbReference>
<name>A0A0D8Y2P7_DICVI</name>
<feature type="coiled-coil region" evidence="1">
    <location>
        <begin position="264"/>
        <end position="381"/>
    </location>
</feature>
<protein>
    <submittedName>
        <fullName evidence="3">Uncharacterized protein</fullName>
    </submittedName>
</protein>
<keyword evidence="1" id="KW-0175">Coiled coil</keyword>
<feature type="coiled-coil region" evidence="1">
    <location>
        <begin position="82"/>
        <end position="197"/>
    </location>
</feature>
<reference evidence="3 4" key="1">
    <citation type="submission" date="2013-11" db="EMBL/GenBank/DDBJ databases">
        <title>Draft genome of the bovine lungworm Dictyocaulus viviparus.</title>
        <authorList>
            <person name="Mitreva M."/>
        </authorList>
    </citation>
    <scope>NUCLEOTIDE SEQUENCE [LARGE SCALE GENOMIC DNA]</scope>
    <source>
        <strain evidence="3 4">HannoverDv2000</strain>
    </source>
</reference>
<evidence type="ECO:0000313" key="3">
    <source>
        <dbReference type="EMBL" id="KJH50442.1"/>
    </source>
</evidence>
<organism evidence="3 4">
    <name type="scientific">Dictyocaulus viviparus</name>
    <name type="common">Bovine lungworm</name>
    <dbReference type="NCBI Taxonomy" id="29172"/>
    <lineage>
        <taxon>Eukaryota</taxon>
        <taxon>Metazoa</taxon>
        <taxon>Ecdysozoa</taxon>
        <taxon>Nematoda</taxon>
        <taxon>Chromadorea</taxon>
        <taxon>Rhabditida</taxon>
        <taxon>Rhabditina</taxon>
        <taxon>Rhabditomorpha</taxon>
        <taxon>Strongyloidea</taxon>
        <taxon>Metastrongylidae</taxon>
        <taxon>Dictyocaulus</taxon>
    </lineage>
</organism>
<dbReference type="Proteomes" id="UP000053766">
    <property type="component" value="Unassembled WGS sequence"/>
</dbReference>
<evidence type="ECO:0000256" key="1">
    <source>
        <dbReference type="SAM" id="Coils"/>
    </source>
</evidence>
<dbReference type="STRING" id="29172.A0A0D8Y2P7"/>
<reference evidence="4" key="2">
    <citation type="journal article" date="2016" name="Sci. Rep.">
        <title>Dictyocaulus viviparus genome, variome and transcriptome elucidate lungworm biology and support future intervention.</title>
        <authorList>
            <person name="McNulty S.N."/>
            <person name="Strube C."/>
            <person name="Rosa B.A."/>
            <person name="Martin J.C."/>
            <person name="Tyagi R."/>
            <person name="Choi Y.J."/>
            <person name="Wang Q."/>
            <person name="Hallsworth Pepin K."/>
            <person name="Zhang X."/>
            <person name="Ozersky P."/>
            <person name="Wilson R.K."/>
            <person name="Sternberg P.W."/>
            <person name="Gasser R.B."/>
            <person name="Mitreva M."/>
        </authorList>
    </citation>
    <scope>NUCLEOTIDE SEQUENCE [LARGE SCALE GENOMIC DNA]</scope>
    <source>
        <strain evidence="4">HannoverDv2000</strain>
    </source>
</reference>
<feature type="coiled-coil region" evidence="1">
    <location>
        <begin position="11"/>
        <end position="55"/>
    </location>
</feature>
<dbReference type="OrthoDB" id="5873462at2759"/>
<accession>A0A0D8Y2P7</accession>
<proteinExistence type="predicted"/>
<dbReference type="AlphaFoldDB" id="A0A0D8Y2P7"/>
<gene>
    <name evidence="3" type="ORF">DICVIV_03372</name>
</gene>
<sequence>MDLPDLVKDRLVELDEENNQLKAEVKRLRDRLATNDEILTELEEENVQLRKCQQLDSLENTKCSVLEQTILDLKKTEKDRESSNMLEQIATLNAALNSAQSEIAEMRRARTPICAEEDVVLPSESVDVAHLQEEMHEALYELEKAKNQITALVLERDDCAERADAAANEAQEMARHLKEMREQLHQMEMELTMSRTNISIANKGNSMFAEFVDERIKLEADLKLLYSKYQIVRKENYQLSNELDEARLLALRRNRREEPVRCRCQQMSAEVVKLRGRVQRVESELANAKKNLIDMALSKNGVDPLLKSFYRSLKIEMESLRQERNDLRDERDKLVDENASLGARVSNAEKMVEYANDEVEYLKLQLSMAKEKEQKQNAEKISSLIDGENGEDGRECLSAISSVKFTPKGHVVETPNALLGQNTQRAKQIEQITPLITYGEDSLLNTVDSTVKKPRIQLKKFRFSDADQNSEEDAIRRDSISASELRRMARKQARKGPSKVLPITEPLMKVTAVLDSSLAKDADGNTSQSVLPKDEVKDDQESDNAHDAEPSAAFSQQISLAVKVPAIAENYQASSSLSYTNDQINEQNKFSAKSGGIVAEINVDSVNLNATLCATKNFNKKVLDDVPEEKENISHENCT</sequence>
<keyword evidence="4" id="KW-1185">Reference proteome</keyword>
<evidence type="ECO:0000313" key="4">
    <source>
        <dbReference type="Proteomes" id="UP000053766"/>
    </source>
</evidence>